<feature type="coiled-coil region" evidence="1">
    <location>
        <begin position="533"/>
        <end position="561"/>
    </location>
</feature>
<feature type="region of interest" description="Disordered" evidence="2">
    <location>
        <begin position="716"/>
        <end position="753"/>
    </location>
</feature>
<dbReference type="InterPro" id="IPR007175">
    <property type="entry name" value="Rpr2/Snm1/Rpp21"/>
</dbReference>
<dbReference type="PANTHER" id="PTHR37028">
    <property type="entry name" value="UNNAMED PRODUCT-RELATED"/>
    <property type="match status" value="1"/>
</dbReference>
<dbReference type="PANTHER" id="PTHR37028:SF4">
    <property type="entry name" value="ALMS MOTIF DOMAIN-CONTAINING PROTEIN"/>
    <property type="match status" value="1"/>
</dbReference>
<proteinExistence type="predicted"/>
<dbReference type="GO" id="GO:0006396">
    <property type="term" value="P:RNA processing"/>
    <property type="evidence" value="ECO:0007669"/>
    <property type="project" value="InterPro"/>
</dbReference>
<evidence type="ECO:0000313" key="3">
    <source>
        <dbReference type="EMBL" id="CAJ1406868.1"/>
    </source>
</evidence>
<evidence type="ECO:0000256" key="2">
    <source>
        <dbReference type="SAM" id="MobiDB-lite"/>
    </source>
</evidence>
<feature type="region of interest" description="Disordered" evidence="2">
    <location>
        <begin position="103"/>
        <end position="149"/>
    </location>
</feature>
<feature type="compositionally biased region" description="Basic and acidic residues" evidence="2">
    <location>
        <begin position="257"/>
        <end position="275"/>
    </location>
</feature>
<feature type="region of interest" description="Disordered" evidence="2">
    <location>
        <begin position="29"/>
        <end position="68"/>
    </location>
</feature>
<dbReference type="EMBL" id="CAUJNA010003649">
    <property type="protein sequence ID" value="CAJ1406868.1"/>
    <property type="molecule type" value="Genomic_DNA"/>
</dbReference>
<evidence type="ECO:0000313" key="4">
    <source>
        <dbReference type="Proteomes" id="UP001178507"/>
    </source>
</evidence>
<organism evidence="3 4">
    <name type="scientific">Effrenium voratum</name>
    <dbReference type="NCBI Taxonomy" id="2562239"/>
    <lineage>
        <taxon>Eukaryota</taxon>
        <taxon>Sar</taxon>
        <taxon>Alveolata</taxon>
        <taxon>Dinophyceae</taxon>
        <taxon>Suessiales</taxon>
        <taxon>Symbiodiniaceae</taxon>
        <taxon>Effrenium</taxon>
    </lineage>
</organism>
<feature type="compositionally biased region" description="Basic and acidic residues" evidence="2">
    <location>
        <begin position="802"/>
        <end position="818"/>
    </location>
</feature>
<protein>
    <submittedName>
        <fullName evidence="3">Uncharacterized protein</fullName>
    </submittedName>
</protein>
<feature type="region of interest" description="Disordered" evidence="2">
    <location>
        <begin position="771"/>
        <end position="829"/>
    </location>
</feature>
<feature type="compositionally biased region" description="Basic residues" evidence="2">
    <location>
        <begin position="717"/>
        <end position="727"/>
    </location>
</feature>
<sequence length="829" mass="94984">MTASEANTSRRDLLVQQLLEERRTRLQQKLAAGLQDEEPRSLRGSHSPGGIAEPWTPSGLHDSEPKDDGFLKSVLARLTAAEKAEMELPAELGASPFLVADLESKTARRPQSAPSKAKPASGRASSAKPAKAESTEHRRQSSVKDRQAFEQRVQKWQLQHQASKQKYMQAKQEKEMEELGECTFQPSINTRSEFYARRSRGCVAEPLPERLFHEADKRANLRNKAKEIMEADSLCSYTFQPQINQSKSQGSRAPLHQRAEALQKRREERVRSAQLAEERRADNYFQPKISSRSERLVQRKRDQLYRCASQGQVDCLKQLGPVEERLYAEAQEKEQRRVALQDFHAAEAQSLPSMDDTSRKICKLSVYFQGEQQDFLTRQQTFELAKQKRIEVRAQHMEKECSFQPKITETSRQLVCNNVEMLGETPEERINRLAIRDAERREQTRQELELLHHKDCTFKPEINPTSQVLAASRYEASSASASEEGPHERLYRSGVSKSRLMDDACADQYSFRPQLDPQSRKRYAHVKSRYSNRQDLMESIRQEQEKKAEYLLERRRELEEERIADCTFAPRVAEAFQDIQKPVVVSGLDRYFELKNLAQRKQQEQKEREQKIFRPESVAPRQRVTIPEPFELSGCRKCEESHREFNEALHRVAQAAFGAASSARLAAAVTFPAAARLRNVARDAKVALHPTTEQLFCSGCSQVYIPGSNCRVSVQPLRKRKRTRKKPLKAERRAKPTKTGWTPGPKAKAEPEKPKRCVQYSCQWCGHRRRMRLPRRRAPRAAAAPTSFQSLNQKKQAAASQEARDAARAAKRQREAKAKAKAASEPWLH</sequence>
<evidence type="ECO:0000256" key="1">
    <source>
        <dbReference type="SAM" id="Coils"/>
    </source>
</evidence>
<dbReference type="Pfam" id="PF04032">
    <property type="entry name" value="Rpr2"/>
    <property type="match status" value="1"/>
</dbReference>
<accession>A0AA36NL81</accession>
<feature type="compositionally biased region" description="Basic and acidic residues" evidence="2">
    <location>
        <begin position="130"/>
        <end position="149"/>
    </location>
</feature>
<name>A0AA36NL81_9DINO</name>
<dbReference type="Proteomes" id="UP001178507">
    <property type="component" value="Unassembled WGS sequence"/>
</dbReference>
<keyword evidence="4" id="KW-1185">Reference proteome</keyword>
<reference evidence="3" key="1">
    <citation type="submission" date="2023-08" db="EMBL/GenBank/DDBJ databases">
        <authorList>
            <person name="Chen Y."/>
            <person name="Shah S."/>
            <person name="Dougan E. K."/>
            <person name="Thang M."/>
            <person name="Chan C."/>
        </authorList>
    </citation>
    <scope>NUCLEOTIDE SEQUENCE</scope>
</reference>
<keyword evidence="1" id="KW-0175">Coiled coil</keyword>
<gene>
    <name evidence="3" type="ORF">EVOR1521_LOCUS28718</name>
</gene>
<feature type="region of interest" description="Disordered" evidence="2">
    <location>
        <begin position="245"/>
        <end position="275"/>
    </location>
</feature>
<dbReference type="AlphaFoldDB" id="A0AA36NL81"/>
<comment type="caution">
    <text evidence="3">The sequence shown here is derived from an EMBL/GenBank/DDBJ whole genome shotgun (WGS) entry which is preliminary data.</text>
</comment>